<dbReference type="PANTHER" id="PTHR12411">
    <property type="entry name" value="CYSTEINE PROTEASE FAMILY C1-RELATED"/>
    <property type="match status" value="1"/>
</dbReference>
<dbReference type="Pfam" id="PF00112">
    <property type="entry name" value="Peptidase_C1"/>
    <property type="match status" value="1"/>
</dbReference>
<dbReference type="AlphaFoldDB" id="C5K8G5"/>
<dbReference type="OrthoDB" id="640249at2759"/>
<protein>
    <submittedName>
        <fullName evidence="4">Cathepsin B, putative</fullName>
    </submittedName>
</protein>
<keyword evidence="2" id="KW-0865">Zymogen</keyword>
<feature type="domain" description="Peptidase C1A papain C-terminal" evidence="3">
    <location>
        <begin position="8"/>
        <end position="200"/>
    </location>
</feature>
<evidence type="ECO:0000256" key="1">
    <source>
        <dbReference type="ARBA" id="ARBA00008455"/>
    </source>
</evidence>
<dbReference type="RefSeq" id="XP_002787376.1">
    <property type="nucleotide sequence ID" value="XM_002787330.1"/>
</dbReference>
<keyword evidence="5" id="KW-1185">Reference proteome</keyword>
<dbReference type="InterPro" id="IPR013128">
    <property type="entry name" value="Peptidase_C1A"/>
</dbReference>
<proteinExistence type="inferred from homology"/>
<dbReference type="Proteomes" id="UP000007800">
    <property type="component" value="Unassembled WGS sequence"/>
</dbReference>
<dbReference type="GO" id="GO:0006508">
    <property type="term" value="P:proteolysis"/>
    <property type="evidence" value="ECO:0007669"/>
    <property type="project" value="InterPro"/>
</dbReference>
<dbReference type="GO" id="GO:0008234">
    <property type="term" value="F:cysteine-type peptidase activity"/>
    <property type="evidence" value="ECO:0007669"/>
    <property type="project" value="InterPro"/>
</dbReference>
<name>C5K8G5_PERM5</name>
<evidence type="ECO:0000256" key="2">
    <source>
        <dbReference type="ARBA" id="ARBA00023145"/>
    </source>
</evidence>
<dbReference type="SMART" id="SM00645">
    <property type="entry name" value="Pept_C1"/>
    <property type="match status" value="1"/>
</dbReference>
<dbReference type="SUPFAM" id="SSF54001">
    <property type="entry name" value="Cysteine proteinases"/>
    <property type="match status" value="1"/>
</dbReference>
<dbReference type="InterPro" id="IPR038765">
    <property type="entry name" value="Papain-like_cys_pep_sf"/>
</dbReference>
<dbReference type="InterPro" id="IPR000668">
    <property type="entry name" value="Peptidase_C1A_C"/>
</dbReference>
<evidence type="ECO:0000259" key="3">
    <source>
        <dbReference type="SMART" id="SM00645"/>
    </source>
</evidence>
<dbReference type="Gene3D" id="3.90.70.10">
    <property type="entry name" value="Cysteine proteinases"/>
    <property type="match status" value="1"/>
</dbReference>
<evidence type="ECO:0000313" key="5">
    <source>
        <dbReference type="Proteomes" id="UP000007800"/>
    </source>
</evidence>
<gene>
    <name evidence="4" type="ORF">Pmar_PMAR028637</name>
</gene>
<accession>C5K8G5</accession>
<sequence length="203" mass="23281">MFLSLVFISKGCNGGTFVEAMSFLEDYGVVTGNDFKPQGQLSEADGCWPYPFQKCNHVPTENSEYPKCKDVAHQPLPPCRTTCTNKAYKKSLKKDVHRAKSWRKVFNDAQSIKQEIFDNGPVFSAFKMYEDFRYYKSGVYVPTTKEVLSFHLVKIIGWGADSVQEYWLAMNSWNEEWGDHGLIKMAFGKNRLEETVLSIEPDM</sequence>
<organism evidence="5">
    <name type="scientific">Perkinsus marinus (strain ATCC 50983 / TXsc)</name>
    <dbReference type="NCBI Taxonomy" id="423536"/>
    <lineage>
        <taxon>Eukaryota</taxon>
        <taxon>Sar</taxon>
        <taxon>Alveolata</taxon>
        <taxon>Perkinsozoa</taxon>
        <taxon>Perkinsea</taxon>
        <taxon>Perkinsida</taxon>
        <taxon>Perkinsidae</taxon>
        <taxon>Perkinsus</taxon>
    </lineage>
</organism>
<dbReference type="EMBL" id="GG671131">
    <property type="protein sequence ID" value="EER19172.1"/>
    <property type="molecule type" value="Genomic_DNA"/>
</dbReference>
<evidence type="ECO:0000313" key="4">
    <source>
        <dbReference type="EMBL" id="EER19172.1"/>
    </source>
</evidence>
<reference evidence="4 5" key="1">
    <citation type="submission" date="2008-07" db="EMBL/GenBank/DDBJ databases">
        <authorList>
            <person name="El-Sayed N."/>
            <person name="Caler E."/>
            <person name="Inman J."/>
            <person name="Amedeo P."/>
            <person name="Hass B."/>
            <person name="Wortman J."/>
        </authorList>
    </citation>
    <scope>NUCLEOTIDE SEQUENCE [LARGE SCALE GENOMIC DNA]</scope>
    <source>
        <strain evidence="5">ATCC 50983 / TXsc</strain>
    </source>
</reference>
<dbReference type="GeneID" id="9039411"/>
<dbReference type="InParanoid" id="C5K8G5"/>
<comment type="similarity">
    <text evidence="1">Belongs to the peptidase C1 family.</text>
</comment>